<keyword evidence="2" id="KW-1185">Reference proteome</keyword>
<evidence type="ECO:0000313" key="2">
    <source>
        <dbReference type="Proteomes" id="UP001221757"/>
    </source>
</evidence>
<comment type="caution">
    <text evidence="1">The sequence shown here is derived from an EMBL/GenBank/DDBJ whole genome shotgun (WGS) entry which is preliminary data.</text>
</comment>
<sequence>LFPSLEAGQLLEITRHEFRPTDLYKLDSRFRDRTDIDRLEDSKGKSPSAKDYPSLHSLITPLYMYFRVLVAFAASSGDAEATRVIFDGSNRYYEHLHDLHQRYEWSAIVEYHLQYHLIRRHEIASGNYSGWGRTDADLMNRYL</sequence>
<name>A0AAD7CT25_MYCRO</name>
<accession>A0AAD7CT25</accession>
<proteinExistence type="predicted"/>
<dbReference type="Proteomes" id="UP001221757">
    <property type="component" value="Unassembled WGS sequence"/>
</dbReference>
<gene>
    <name evidence="1" type="ORF">B0H17DRAFT_888526</name>
</gene>
<evidence type="ECO:0000313" key="1">
    <source>
        <dbReference type="EMBL" id="KAJ7661733.1"/>
    </source>
</evidence>
<feature type="non-terminal residue" evidence="1">
    <location>
        <position position="143"/>
    </location>
</feature>
<reference evidence="1" key="1">
    <citation type="submission" date="2023-03" db="EMBL/GenBank/DDBJ databases">
        <title>Massive genome expansion in bonnet fungi (Mycena s.s.) driven by repeated elements and novel gene families across ecological guilds.</title>
        <authorList>
            <consortium name="Lawrence Berkeley National Laboratory"/>
            <person name="Harder C.B."/>
            <person name="Miyauchi S."/>
            <person name="Viragh M."/>
            <person name="Kuo A."/>
            <person name="Thoen E."/>
            <person name="Andreopoulos B."/>
            <person name="Lu D."/>
            <person name="Skrede I."/>
            <person name="Drula E."/>
            <person name="Henrissat B."/>
            <person name="Morin E."/>
            <person name="Kohler A."/>
            <person name="Barry K."/>
            <person name="LaButti K."/>
            <person name="Morin E."/>
            <person name="Salamov A."/>
            <person name="Lipzen A."/>
            <person name="Mereny Z."/>
            <person name="Hegedus B."/>
            <person name="Baldrian P."/>
            <person name="Stursova M."/>
            <person name="Weitz H."/>
            <person name="Taylor A."/>
            <person name="Grigoriev I.V."/>
            <person name="Nagy L.G."/>
            <person name="Martin F."/>
            <person name="Kauserud H."/>
        </authorList>
    </citation>
    <scope>NUCLEOTIDE SEQUENCE</scope>
    <source>
        <strain evidence="1">CBHHK067</strain>
    </source>
</reference>
<dbReference type="AlphaFoldDB" id="A0AAD7CT25"/>
<organism evidence="1 2">
    <name type="scientific">Mycena rosella</name>
    <name type="common">Pink bonnet</name>
    <name type="synonym">Agaricus rosellus</name>
    <dbReference type="NCBI Taxonomy" id="1033263"/>
    <lineage>
        <taxon>Eukaryota</taxon>
        <taxon>Fungi</taxon>
        <taxon>Dikarya</taxon>
        <taxon>Basidiomycota</taxon>
        <taxon>Agaricomycotina</taxon>
        <taxon>Agaricomycetes</taxon>
        <taxon>Agaricomycetidae</taxon>
        <taxon>Agaricales</taxon>
        <taxon>Marasmiineae</taxon>
        <taxon>Mycenaceae</taxon>
        <taxon>Mycena</taxon>
    </lineage>
</organism>
<dbReference type="EMBL" id="JARKIE010000248">
    <property type="protein sequence ID" value="KAJ7661733.1"/>
    <property type="molecule type" value="Genomic_DNA"/>
</dbReference>
<feature type="non-terminal residue" evidence="1">
    <location>
        <position position="1"/>
    </location>
</feature>
<protein>
    <submittedName>
        <fullName evidence="1">Uncharacterized protein</fullName>
    </submittedName>
</protein>